<sequence>MFQVLTGSWALFLGMFLLMVGNGLQGTLLGLRGEMEGFSTLALSFVMSAYFLGFLFSSRFTPELIRRVGHVRVFAAMGSMISAVLILYPTLVDPIAWTIGRVIMGFCFCGVYITAESWLNDASSNANRGKALSLYMIVQMAGIVFAQYIVSLGDVSGYVIFIIPSVLVSLAFAPVLLSARPMPAFSATKPMQIKALIQTSPLGCAGMFLLGGVFAAQFGMSAVYGSRVGLSVGEISFFISAIYVAALVLQYPIGWLSDRMDRRRLIIWIALLGGFGSLIAFIVPGSFVLIIISGAIVGGTSNPLYALLIAYTNDYLEKEDMAAASGGLLFINGLGAIMGPLIVGLMMDVIGDNGFWLFTAVLMLGVGLFGMVRAAQRDRGALDLDQVPYAPVSAGSSAVAVGVAQEVYLDAVSDEIAARADQDA</sequence>
<feature type="transmembrane region" description="Helical" evidence="5">
    <location>
        <begin position="235"/>
        <end position="253"/>
    </location>
</feature>
<dbReference type="AlphaFoldDB" id="A0A1Y0EAF3"/>
<feature type="transmembrane region" description="Helical" evidence="5">
    <location>
        <begin position="131"/>
        <end position="150"/>
    </location>
</feature>
<dbReference type="RefSeq" id="WP_204248731.1">
    <property type="nucleotide sequence ID" value="NZ_CP021431.1"/>
</dbReference>
<proteinExistence type="predicted"/>
<evidence type="ECO:0000256" key="2">
    <source>
        <dbReference type="ARBA" id="ARBA00022692"/>
    </source>
</evidence>
<feature type="domain" description="Major facilitator superfamily (MFS) profile" evidence="6">
    <location>
        <begin position="7"/>
        <end position="377"/>
    </location>
</feature>
<dbReference type="SUPFAM" id="SSF103473">
    <property type="entry name" value="MFS general substrate transporter"/>
    <property type="match status" value="1"/>
</dbReference>
<protein>
    <submittedName>
        <fullName evidence="7">Putative MFS-type transporter YcaD</fullName>
    </submittedName>
</protein>
<feature type="transmembrane region" description="Helical" evidence="5">
    <location>
        <begin position="156"/>
        <end position="179"/>
    </location>
</feature>
<dbReference type="GO" id="GO:0005886">
    <property type="term" value="C:plasma membrane"/>
    <property type="evidence" value="ECO:0007669"/>
    <property type="project" value="TreeGrafter"/>
</dbReference>
<evidence type="ECO:0000313" key="8">
    <source>
        <dbReference type="Proteomes" id="UP000195273"/>
    </source>
</evidence>
<gene>
    <name evidence="7" type="primary">ycaD</name>
    <name evidence="7" type="ORF">LOKVESSMR4R_01209</name>
</gene>
<dbReference type="InterPro" id="IPR005828">
    <property type="entry name" value="MFS_sugar_transport-like"/>
</dbReference>
<feature type="transmembrane region" description="Helical" evidence="5">
    <location>
        <begin position="200"/>
        <end position="223"/>
    </location>
</feature>
<evidence type="ECO:0000259" key="6">
    <source>
        <dbReference type="PROSITE" id="PS50850"/>
    </source>
</evidence>
<dbReference type="EMBL" id="CP021431">
    <property type="protein sequence ID" value="ARU00533.1"/>
    <property type="molecule type" value="Genomic_DNA"/>
</dbReference>
<dbReference type="PANTHER" id="PTHR23521">
    <property type="entry name" value="TRANSPORTER MFS SUPERFAMILY"/>
    <property type="match status" value="1"/>
</dbReference>
<reference evidence="7 8" key="1">
    <citation type="submission" date="2017-05" db="EMBL/GenBank/DDBJ databases">
        <title>Genome Sequence of Loktanella vestfoldensis Strain SMR4r Isolated from a Culture of the Diatom Skeletonema marinoi.</title>
        <authorList>
            <person name="Topel M."/>
            <person name="Pinder M.I.M."/>
            <person name="Johansson O.N."/>
            <person name="Kourtchenko O."/>
            <person name="Godhe A."/>
            <person name="Clarke A.K."/>
        </authorList>
    </citation>
    <scope>NUCLEOTIDE SEQUENCE [LARGE SCALE GENOMIC DNA]</scope>
    <source>
        <strain evidence="7 8">SMR4r</strain>
    </source>
</reference>
<dbReference type="InterPro" id="IPR011701">
    <property type="entry name" value="MFS"/>
</dbReference>
<feature type="transmembrane region" description="Helical" evidence="5">
    <location>
        <begin position="289"/>
        <end position="311"/>
    </location>
</feature>
<evidence type="ECO:0000256" key="5">
    <source>
        <dbReference type="SAM" id="Phobius"/>
    </source>
</evidence>
<dbReference type="KEGG" id="lvs:LOKVESSMR4R_01209"/>
<dbReference type="CDD" id="cd17477">
    <property type="entry name" value="MFS_YcaD_like"/>
    <property type="match status" value="1"/>
</dbReference>
<organism evidence="7 8">
    <name type="scientific">Yoonia vestfoldensis</name>
    <dbReference type="NCBI Taxonomy" id="245188"/>
    <lineage>
        <taxon>Bacteria</taxon>
        <taxon>Pseudomonadati</taxon>
        <taxon>Pseudomonadota</taxon>
        <taxon>Alphaproteobacteria</taxon>
        <taxon>Rhodobacterales</taxon>
        <taxon>Paracoccaceae</taxon>
        <taxon>Yoonia</taxon>
    </lineage>
</organism>
<feature type="transmembrane region" description="Helical" evidence="5">
    <location>
        <begin position="355"/>
        <end position="372"/>
    </location>
</feature>
<dbReference type="PROSITE" id="PS50850">
    <property type="entry name" value="MFS"/>
    <property type="match status" value="1"/>
</dbReference>
<dbReference type="GO" id="GO:0022857">
    <property type="term" value="F:transmembrane transporter activity"/>
    <property type="evidence" value="ECO:0007669"/>
    <property type="project" value="InterPro"/>
</dbReference>
<evidence type="ECO:0000256" key="1">
    <source>
        <dbReference type="ARBA" id="ARBA00004370"/>
    </source>
</evidence>
<feature type="transmembrane region" description="Helical" evidence="5">
    <location>
        <begin position="265"/>
        <end position="283"/>
    </location>
</feature>
<dbReference type="PANTHER" id="PTHR23521:SF3">
    <property type="entry name" value="MFS TRANSPORTER"/>
    <property type="match status" value="1"/>
</dbReference>
<accession>A0A1Y0EAF3</accession>
<dbReference type="Pfam" id="PF07690">
    <property type="entry name" value="MFS_1"/>
    <property type="match status" value="1"/>
</dbReference>
<keyword evidence="3 5" id="KW-1133">Transmembrane helix</keyword>
<evidence type="ECO:0000313" key="7">
    <source>
        <dbReference type="EMBL" id="ARU00533.1"/>
    </source>
</evidence>
<evidence type="ECO:0000256" key="4">
    <source>
        <dbReference type="ARBA" id="ARBA00023136"/>
    </source>
</evidence>
<dbReference type="InterPro" id="IPR036259">
    <property type="entry name" value="MFS_trans_sf"/>
</dbReference>
<evidence type="ECO:0000256" key="3">
    <source>
        <dbReference type="ARBA" id="ARBA00022989"/>
    </source>
</evidence>
<keyword evidence="4 5" id="KW-0472">Membrane</keyword>
<dbReference type="InterPro" id="IPR020846">
    <property type="entry name" value="MFS_dom"/>
</dbReference>
<dbReference type="STRING" id="1122181.GCA_000382265_01993"/>
<feature type="transmembrane region" description="Helical" evidence="5">
    <location>
        <begin position="323"/>
        <end position="343"/>
    </location>
</feature>
<dbReference type="Gene3D" id="1.20.1250.20">
    <property type="entry name" value="MFS general substrate transporter like domains"/>
    <property type="match status" value="2"/>
</dbReference>
<feature type="transmembrane region" description="Helical" evidence="5">
    <location>
        <begin position="95"/>
        <end position="119"/>
    </location>
</feature>
<keyword evidence="8" id="KW-1185">Reference proteome</keyword>
<comment type="subcellular location">
    <subcellularLocation>
        <location evidence="1">Membrane</location>
    </subcellularLocation>
</comment>
<dbReference type="Pfam" id="PF00083">
    <property type="entry name" value="Sugar_tr"/>
    <property type="match status" value="1"/>
</dbReference>
<dbReference type="InterPro" id="IPR047200">
    <property type="entry name" value="MFS_YcaD-like"/>
</dbReference>
<dbReference type="Proteomes" id="UP000195273">
    <property type="component" value="Chromosome"/>
</dbReference>
<feature type="transmembrane region" description="Helical" evidence="5">
    <location>
        <begin position="39"/>
        <end position="57"/>
    </location>
</feature>
<keyword evidence="2 5" id="KW-0812">Transmembrane</keyword>
<name>A0A1Y0EAF3_9RHOB</name>
<feature type="transmembrane region" description="Helical" evidence="5">
    <location>
        <begin position="69"/>
        <end position="89"/>
    </location>
</feature>